<evidence type="ECO:0000256" key="5">
    <source>
        <dbReference type="SAM" id="Phobius"/>
    </source>
</evidence>
<feature type="domain" description="4Fe-4S ferredoxin-type" evidence="6">
    <location>
        <begin position="163"/>
        <end position="192"/>
    </location>
</feature>
<keyword evidence="5" id="KW-1133">Transmembrane helix</keyword>
<dbReference type="Pfam" id="PF04060">
    <property type="entry name" value="FeS"/>
    <property type="match status" value="1"/>
</dbReference>
<protein>
    <recommendedName>
        <fullName evidence="9">Rnf electron transport complex subunit B</fullName>
    </recommendedName>
</protein>
<feature type="domain" description="4Fe-4S ferredoxin-type" evidence="6">
    <location>
        <begin position="132"/>
        <end position="161"/>
    </location>
</feature>
<proteinExistence type="predicted"/>
<evidence type="ECO:0008006" key="9">
    <source>
        <dbReference type="Google" id="ProtNLM"/>
    </source>
</evidence>
<name>X1TAS3_9ZZZZ</name>
<dbReference type="Gene3D" id="1.10.15.40">
    <property type="entry name" value="Electron transport complex subunit B, putative Fe-S cluster"/>
    <property type="match status" value="1"/>
</dbReference>
<keyword evidence="1" id="KW-0004">4Fe-4S</keyword>
<sequence>MLIVIILTGIALVLGVLIYFVNKLVPHKVKGVEKTEEIAGILPGINCGACGHPGCFAYAQALTKNADLILKTPCTVVLQDTEGLERLEKALGVTLDASEMSRKALIHCNGNSEVIYNYSGVGTCKAAAQLLRGYKKCPYACLGLGDCVKVCPQGAISIKPENGVAVVDPEKCTGCGLCLAECSQNLIELVPAGTKIAFLCNYAPLRDIPGREKCDA</sequence>
<feature type="transmembrane region" description="Helical" evidence="5">
    <location>
        <begin position="6"/>
        <end position="25"/>
    </location>
</feature>
<dbReference type="EMBL" id="BARW01017549">
    <property type="protein sequence ID" value="GAJ02384.1"/>
    <property type="molecule type" value="Genomic_DNA"/>
</dbReference>
<keyword evidence="5" id="KW-0812">Transmembrane</keyword>
<evidence type="ECO:0000259" key="7">
    <source>
        <dbReference type="PROSITE" id="PS51656"/>
    </source>
</evidence>
<feature type="non-terminal residue" evidence="8">
    <location>
        <position position="216"/>
    </location>
</feature>
<evidence type="ECO:0000256" key="3">
    <source>
        <dbReference type="ARBA" id="ARBA00023004"/>
    </source>
</evidence>
<dbReference type="PANTHER" id="PTHR43560">
    <property type="entry name" value="ION-TRANSLOCATING OXIDOREDUCTASE COMPLEX SUBUNIT B"/>
    <property type="match status" value="1"/>
</dbReference>
<keyword evidence="3" id="KW-0408">Iron</keyword>
<comment type="caution">
    <text evidence="8">The sequence shown here is derived from an EMBL/GenBank/DDBJ whole genome shotgun (WGS) entry which is preliminary data.</text>
</comment>
<organism evidence="8">
    <name type="scientific">marine sediment metagenome</name>
    <dbReference type="NCBI Taxonomy" id="412755"/>
    <lineage>
        <taxon>unclassified sequences</taxon>
        <taxon>metagenomes</taxon>
        <taxon>ecological metagenomes</taxon>
    </lineage>
</organism>
<accession>X1TAS3</accession>
<dbReference type="Pfam" id="PF12838">
    <property type="entry name" value="Fer4_7"/>
    <property type="match status" value="1"/>
</dbReference>
<reference evidence="8" key="1">
    <citation type="journal article" date="2014" name="Front. Microbiol.">
        <title>High frequency of phylogenetically diverse reductive dehalogenase-homologous genes in deep subseafloor sedimentary metagenomes.</title>
        <authorList>
            <person name="Kawai M."/>
            <person name="Futagami T."/>
            <person name="Toyoda A."/>
            <person name="Takaki Y."/>
            <person name="Nishi S."/>
            <person name="Hori S."/>
            <person name="Arai W."/>
            <person name="Tsubouchi T."/>
            <person name="Morono Y."/>
            <person name="Uchiyama I."/>
            <person name="Ito T."/>
            <person name="Fujiyama A."/>
            <person name="Inagaki F."/>
            <person name="Takami H."/>
        </authorList>
    </citation>
    <scope>NUCLEOTIDE SEQUENCE</scope>
    <source>
        <strain evidence="8">Expedition CK06-06</strain>
    </source>
</reference>
<evidence type="ECO:0000259" key="6">
    <source>
        <dbReference type="PROSITE" id="PS51379"/>
    </source>
</evidence>
<keyword evidence="2" id="KW-0479">Metal-binding</keyword>
<feature type="domain" description="4Fe-4S" evidence="7">
    <location>
        <begin position="30"/>
        <end position="92"/>
    </location>
</feature>
<dbReference type="InterPro" id="IPR050395">
    <property type="entry name" value="4Fe4S_Ferredoxin_RnfB"/>
</dbReference>
<evidence type="ECO:0000256" key="1">
    <source>
        <dbReference type="ARBA" id="ARBA00022485"/>
    </source>
</evidence>
<dbReference type="InterPro" id="IPR007202">
    <property type="entry name" value="4Fe-4S_dom"/>
</dbReference>
<keyword evidence="5" id="KW-0472">Membrane</keyword>
<evidence type="ECO:0000313" key="8">
    <source>
        <dbReference type="EMBL" id="GAJ02384.1"/>
    </source>
</evidence>
<dbReference type="SUPFAM" id="SSF54862">
    <property type="entry name" value="4Fe-4S ferredoxins"/>
    <property type="match status" value="1"/>
</dbReference>
<dbReference type="InterPro" id="IPR017896">
    <property type="entry name" value="4Fe4S_Fe-S-bd"/>
</dbReference>
<dbReference type="Gene3D" id="3.30.70.20">
    <property type="match status" value="1"/>
</dbReference>
<evidence type="ECO:0000256" key="4">
    <source>
        <dbReference type="ARBA" id="ARBA00023014"/>
    </source>
</evidence>
<dbReference type="PROSITE" id="PS51379">
    <property type="entry name" value="4FE4S_FER_2"/>
    <property type="match status" value="2"/>
</dbReference>
<dbReference type="PANTHER" id="PTHR43560:SF1">
    <property type="entry name" value="ION-TRANSLOCATING OXIDOREDUCTASE COMPLEX SUBUNIT B"/>
    <property type="match status" value="1"/>
</dbReference>
<evidence type="ECO:0000256" key="2">
    <source>
        <dbReference type="ARBA" id="ARBA00022723"/>
    </source>
</evidence>
<dbReference type="PROSITE" id="PS51656">
    <property type="entry name" value="4FE4S"/>
    <property type="match status" value="1"/>
</dbReference>
<dbReference type="GO" id="GO:0051539">
    <property type="term" value="F:4 iron, 4 sulfur cluster binding"/>
    <property type="evidence" value="ECO:0007669"/>
    <property type="project" value="UniProtKB-KW"/>
</dbReference>
<keyword evidence="4" id="KW-0411">Iron-sulfur</keyword>
<gene>
    <name evidence="8" type="ORF">S12H4_30282</name>
</gene>
<dbReference type="AlphaFoldDB" id="X1TAS3"/>
<dbReference type="GO" id="GO:0046872">
    <property type="term" value="F:metal ion binding"/>
    <property type="evidence" value="ECO:0007669"/>
    <property type="project" value="UniProtKB-KW"/>
</dbReference>